<evidence type="ECO:0000256" key="1">
    <source>
        <dbReference type="SAM" id="Phobius"/>
    </source>
</evidence>
<feature type="transmembrane region" description="Helical" evidence="1">
    <location>
        <begin position="12"/>
        <end position="35"/>
    </location>
</feature>
<gene>
    <name evidence="2" type="ORF">V1264_023380</name>
</gene>
<dbReference type="AlphaFoldDB" id="A0AAN9BB95"/>
<dbReference type="PANTHER" id="PTHR21284">
    <property type="entry name" value="EG:80H7.2 PROTEIN"/>
    <property type="match status" value="1"/>
</dbReference>
<name>A0AAN9BB95_9CAEN</name>
<feature type="transmembrane region" description="Helical" evidence="1">
    <location>
        <begin position="81"/>
        <end position="102"/>
    </location>
</feature>
<dbReference type="Gene3D" id="1.20.140.150">
    <property type="match status" value="1"/>
</dbReference>
<proteinExistence type="predicted"/>
<comment type="caution">
    <text evidence="2">The sequence shown here is derived from an EMBL/GenBank/DDBJ whole genome shotgun (WGS) entry which is preliminary data.</text>
</comment>
<feature type="transmembrane region" description="Helical" evidence="1">
    <location>
        <begin position="143"/>
        <end position="167"/>
    </location>
</feature>
<protein>
    <submittedName>
        <fullName evidence="2">Uncharacterized protein</fullName>
    </submittedName>
</protein>
<dbReference type="PANTHER" id="PTHR21284:SF12">
    <property type="entry name" value="EG:80H7.2 PROTEIN"/>
    <property type="match status" value="1"/>
</dbReference>
<evidence type="ECO:0000313" key="3">
    <source>
        <dbReference type="Proteomes" id="UP001374579"/>
    </source>
</evidence>
<evidence type="ECO:0000313" key="2">
    <source>
        <dbReference type="EMBL" id="KAK7100420.1"/>
    </source>
</evidence>
<organism evidence="2 3">
    <name type="scientific">Littorina saxatilis</name>
    <dbReference type="NCBI Taxonomy" id="31220"/>
    <lineage>
        <taxon>Eukaryota</taxon>
        <taxon>Metazoa</taxon>
        <taxon>Spiralia</taxon>
        <taxon>Lophotrochozoa</taxon>
        <taxon>Mollusca</taxon>
        <taxon>Gastropoda</taxon>
        <taxon>Caenogastropoda</taxon>
        <taxon>Littorinimorpha</taxon>
        <taxon>Littorinoidea</taxon>
        <taxon>Littorinidae</taxon>
        <taxon>Littorina</taxon>
    </lineage>
</organism>
<keyword evidence="1" id="KW-0812">Transmembrane</keyword>
<dbReference type="Proteomes" id="UP001374579">
    <property type="component" value="Unassembled WGS sequence"/>
</dbReference>
<keyword evidence="1" id="KW-1133">Transmembrane helix</keyword>
<keyword evidence="3" id="KW-1185">Reference proteome</keyword>
<sequence>MVLDNLTQAGKVGLACFVAGTCFFLTGFSVSYWVVLNIDEHDIRMGLWELCVSSICFKTTSSSHFNDLPVFGDKSWYKGTQALACLALMALMADFIIRILFLYGKQKQFLLISVILDCATATLAFLAAVVFDSEIEDNFGIFRLHFGFAFDIIGGIFFAVSAACFLVEYLRRR</sequence>
<reference evidence="2 3" key="1">
    <citation type="submission" date="2024-02" db="EMBL/GenBank/DDBJ databases">
        <title>Chromosome-scale genome assembly of the rough periwinkle Littorina saxatilis.</title>
        <authorList>
            <person name="De Jode A."/>
            <person name="Faria R."/>
            <person name="Formenti G."/>
            <person name="Sims Y."/>
            <person name="Smith T.P."/>
            <person name="Tracey A."/>
            <person name="Wood J.M.D."/>
            <person name="Zagrodzka Z.B."/>
            <person name="Johannesson K."/>
            <person name="Butlin R.K."/>
            <person name="Leder E.H."/>
        </authorList>
    </citation>
    <scope>NUCLEOTIDE SEQUENCE [LARGE SCALE GENOMIC DNA]</scope>
    <source>
        <strain evidence="2">Snail1</strain>
        <tissue evidence="2">Muscle</tissue>
    </source>
</reference>
<keyword evidence="1" id="KW-0472">Membrane</keyword>
<accession>A0AAN9BB95</accession>
<dbReference type="EMBL" id="JBAMIC010000011">
    <property type="protein sequence ID" value="KAK7100420.1"/>
    <property type="molecule type" value="Genomic_DNA"/>
</dbReference>
<feature type="transmembrane region" description="Helical" evidence="1">
    <location>
        <begin position="109"/>
        <end position="131"/>
    </location>
</feature>